<reference evidence="2 3" key="1">
    <citation type="journal article" date="2024" name="Nat. Commun.">
        <title>Phylogenomics reveals the evolutionary origins of lichenization in chlorophyte algae.</title>
        <authorList>
            <person name="Puginier C."/>
            <person name="Libourel C."/>
            <person name="Otte J."/>
            <person name="Skaloud P."/>
            <person name="Haon M."/>
            <person name="Grisel S."/>
            <person name="Petersen M."/>
            <person name="Berrin J.G."/>
            <person name="Delaux P.M."/>
            <person name="Dal Grande F."/>
            <person name="Keller J."/>
        </authorList>
    </citation>
    <scope>NUCLEOTIDE SEQUENCE [LARGE SCALE GENOMIC DNA]</scope>
    <source>
        <strain evidence="2 3">SAG 216-7</strain>
    </source>
</reference>
<proteinExistence type="predicted"/>
<feature type="compositionally biased region" description="Basic and acidic residues" evidence="1">
    <location>
        <begin position="208"/>
        <end position="226"/>
    </location>
</feature>
<feature type="compositionally biased region" description="Polar residues" evidence="1">
    <location>
        <begin position="166"/>
        <end position="183"/>
    </location>
</feature>
<accession>A0ABR2Z2I5</accession>
<evidence type="ECO:0000313" key="2">
    <source>
        <dbReference type="EMBL" id="KAK9917946.1"/>
    </source>
</evidence>
<feature type="region of interest" description="Disordered" evidence="1">
    <location>
        <begin position="111"/>
        <end position="236"/>
    </location>
</feature>
<evidence type="ECO:0000256" key="1">
    <source>
        <dbReference type="SAM" id="MobiDB-lite"/>
    </source>
</evidence>
<protein>
    <recommendedName>
        <fullName evidence="4">BZIP domain-containing protein</fullName>
    </recommendedName>
</protein>
<name>A0ABR2Z2I5_9CHLO</name>
<evidence type="ECO:0000313" key="3">
    <source>
        <dbReference type="Proteomes" id="UP001491310"/>
    </source>
</evidence>
<comment type="caution">
    <text evidence="2">The sequence shown here is derived from an EMBL/GenBank/DDBJ whole genome shotgun (WGS) entry which is preliminary data.</text>
</comment>
<organism evidence="2 3">
    <name type="scientific">Coccomyxa subellipsoidea</name>
    <dbReference type="NCBI Taxonomy" id="248742"/>
    <lineage>
        <taxon>Eukaryota</taxon>
        <taxon>Viridiplantae</taxon>
        <taxon>Chlorophyta</taxon>
        <taxon>core chlorophytes</taxon>
        <taxon>Trebouxiophyceae</taxon>
        <taxon>Trebouxiophyceae incertae sedis</taxon>
        <taxon>Coccomyxaceae</taxon>
        <taxon>Coccomyxa</taxon>
    </lineage>
</organism>
<evidence type="ECO:0008006" key="4">
    <source>
        <dbReference type="Google" id="ProtNLM"/>
    </source>
</evidence>
<dbReference type="EMBL" id="JALJOT010000002">
    <property type="protein sequence ID" value="KAK9917946.1"/>
    <property type="molecule type" value="Genomic_DNA"/>
</dbReference>
<feature type="compositionally biased region" description="Low complexity" evidence="1">
    <location>
        <begin position="189"/>
        <end position="204"/>
    </location>
</feature>
<dbReference type="Proteomes" id="UP001491310">
    <property type="component" value="Unassembled WGS sequence"/>
</dbReference>
<sequence>MGHVGQSMAVDTRFTDADVGDILDTFLLHHNHPGARSHAPSPFDPSDVLFESDPLTNLPETWHSDAKDAVVGLGLEHPPPPSFPRATAPVDMRPLQANTFTDVLASVAAQWSPSNDDAGPISWETSGVGPRTEGSGSAHGGSYFHATRLNSRGFPQTDEGGFPSPVSGSPQDLLLSTPSNNFDSMFDTGAAMSGSEGSAKGSAAVRRGTKESGKVGSKEVHAERVQQRKSRKREKDKIEELQAQISAAMADTQELTARNTAWEAELQAAVEELRGLRAAEESALTALADEELAARFNGDVTLTVRDNAVTVLSPEQIKAMTEDDMAYWWGLYIEKLTTLLAEADARPNGPAPHTARRIQALQREALFLHIRAAITNMQSVKRFLARGKVQAPFTDTSDPPRWRQIAEGLQLSGEQRRSVACLWRSLNGRLERILAARASLHAQITSSMPNGVQGRDFAVNFLKAYECMDALMFNLRQEHVVICDFKSTFHQTLTPVQNARFMVTSFPYFPDTVGVAVWIAAMDQDEEALRRLRAHGHL</sequence>
<keyword evidence="3" id="KW-1185">Reference proteome</keyword>
<gene>
    <name evidence="2" type="ORF">WJX75_009996</name>
</gene>